<keyword evidence="3" id="KW-0732">Signal</keyword>
<accession>W6U7D3</accession>
<feature type="chain" id="PRO_5004884822" evidence="3">
    <location>
        <begin position="17"/>
        <end position="313"/>
    </location>
</feature>
<dbReference type="GeneID" id="36343753"/>
<feature type="domain" description="Ig-like" evidence="4">
    <location>
        <begin position="139"/>
        <end position="234"/>
    </location>
</feature>
<dbReference type="CTD" id="36343753"/>
<name>W6U7D3_ECHGR</name>
<feature type="transmembrane region" description="Helical" evidence="2">
    <location>
        <begin position="241"/>
        <end position="262"/>
    </location>
</feature>
<dbReference type="AlphaFoldDB" id="W6U7D3"/>
<organism evidence="5 6">
    <name type="scientific">Echinococcus granulosus</name>
    <name type="common">Hydatid tapeworm</name>
    <dbReference type="NCBI Taxonomy" id="6210"/>
    <lineage>
        <taxon>Eukaryota</taxon>
        <taxon>Metazoa</taxon>
        <taxon>Spiralia</taxon>
        <taxon>Lophotrochozoa</taxon>
        <taxon>Platyhelminthes</taxon>
        <taxon>Cestoda</taxon>
        <taxon>Eucestoda</taxon>
        <taxon>Cyclophyllidea</taxon>
        <taxon>Taeniidae</taxon>
        <taxon>Echinococcus</taxon>
        <taxon>Echinococcus granulosus group</taxon>
    </lineage>
</organism>
<dbReference type="OrthoDB" id="124041at2759"/>
<feature type="signal peptide" evidence="3">
    <location>
        <begin position="1"/>
        <end position="16"/>
    </location>
</feature>
<keyword evidence="2" id="KW-0472">Membrane</keyword>
<dbReference type="InterPro" id="IPR013783">
    <property type="entry name" value="Ig-like_fold"/>
</dbReference>
<reference evidence="5 6" key="1">
    <citation type="journal article" date="2013" name="Nat. Genet.">
        <title>The genome of the hydatid tapeworm Echinococcus granulosus.</title>
        <authorList>
            <person name="Zheng H."/>
            <person name="Zhang W."/>
            <person name="Zhang L."/>
            <person name="Zhang Z."/>
            <person name="Li J."/>
            <person name="Lu G."/>
            <person name="Zhu Y."/>
            <person name="Wang Y."/>
            <person name="Huang Y."/>
            <person name="Liu J."/>
            <person name="Kang H."/>
            <person name="Chen J."/>
            <person name="Wang L."/>
            <person name="Chen A."/>
            <person name="Yu S."/>
            <person name="Gao Z."/>
            <person name="Jin L."/>
            <person name="Gu W."/>
            <person name="Wang Z."/>
            <person name="Zhao L."/>
            <person name="Shi B."/>
            <person name="Wen H."/>
            <person name="Lin R."/>
            <person name="Jones M.K."/>
            <person name="Brejova B."/>
            <person name="Vinar T."/>
            <person name="Zhao G."/>
            <person name="McManus D.P."/>
            <person name="Chen Z."/>
            <person name="Zhou Y."/>
            <person name="Wang S."/>
        </authorList>
    </citation>
    <scope>NUCLEOTIDE SEQUENCE [LARGE SCALE GENOMIC DNA]</scope>
</reference>
<proteinExistence type="predicted"/>
<evidence type="ECO:0000259" key="4">
    <source>
        <dbReference type="PROSITE" id="PS50835"/>
    </source>
</evidence>
<gene>
    <name evidence="5" type="ORF">EGR_08038</name>
</gene>
<feature type="compositionally biased region" description="Polar residues" evidence="1">
    <location>
        <begin position="276"/>
        <end position="293"/>
    </location>
</feature>
<sequence>MLALVVLVFSLPFIIAIGKHRSFYYPPPCDGHIKVKSVPMMKGGVSYVKLAVDNNEPIEVHFSVDPLLEIDKIKWTLNKNPIDVDQDEPKSAVYWKRDPLGIVLVIRYPKQQFIGNWQMEILDMNEASSKQSCQLQSPPMVQRFIESFRSTEGYELSVVCKSGSLPYPSRVQWFRAEGTGDSAVLLPIYDVQTTHIPGDTLLFKEAKMSDTGVYLCNTTVTPEGLFDSSAAEVKIKSRFAALWPFIGILAELIILLITIILYERHKAARRKAAEAQNHSLSTPVSPSGDTKPQQRYRPPPLLLLAFHSGLRSY</sequence>
<evidence type="ECO:0000313" key="5">
    <source>
        <dbReference type="EMBL" id="EUB57090.1"/>
    </source>
</evidence>
<dbReference type="OMA" id="PPCDGHI"/>
<keyword evidence="2" id="KW-0812">Transmembrane</keyword>
<dbReference type="InterPro" id="IPR036179">
    <property type="entry name" value="Ig-like_dom_sf"/>
</dbReference>
<dbReference type="SUPFAM" id="SSF48726">
    <property type="entry name" value="Immunoglobulin"/>
    <property type="match status" value="1"/>
</dbReference>
<evidence type="ECO:0000256" key="2">
    <source>
        <dbReference type="SAM" id="Phobius"/>
    </source>
</evidence>
<keyword evidence="6" id="KW-1185">Reference proteome</keyword>
<keyword evidence="2" id="KW-1133">Transmembrane helix</keyword>
<evidence type="ECO:0000313" key="6">
    <source>
        <dbReference type="Proteomes" id="UP000019149"/>
    </source>
</evidence>
<dbReference type="KEGG" id="egl:EGR_08038"/>
<protein>
    <submittedName>
        <fullName evidence="5">Basigin</fullName>
    </submittedName>
</protein>
<dbReference type="Gene3D" id="2.60.40.10">
    <property type="entry name" value="Immunoglobulins"/>
    <property type="match status" value="1"/>
</dbReference>
<dbReference type="STRING" id="6210.W6U7D3"/>
<dbReference type="Proteomes" id="UP000019149">
    <property type="component" value="Unassembled WGS sequence"/>
</dbReference>
<evidence type="ECO:0000256" key="1">
    <source>
        <dbReference type="SAM" id="MobiDB-lite"/>
    </source>
</evidence>
<dbReference type="PROSITE" id="PS50835">
    <property type="entry name" value="IG_LIKE"/>
    <property type="match status" value="1"/>
</dbReference>
<dbReference type="InterPro" id="IPR007110">
    <property type="entry name" value="Ig-like_dom"/>
</dbReference>
<feature type="region of interest" description="Disordered" evidence="1">
    <location>
        <begin position="273"/>
        <end position="297"/>
    </location>
</feature>
<comment type="caution">
    <text evidence="5">The sequence shown here is derived from an EMBL/GenBank/DDBJ whole genome shotgun (WGS) entry which is preliminary data.</text>
</comment>
<dbReference type="EMBL" id="APAU02000094">
    <property type="protein sequence ID" value="EUB57090.1"/>
    <property type="molecule type" value="Genomic_DNA"/>
</dbReference>
<evidence type="ECO:0000256" key="3">
    <source>
        <dbReference type="SAM" id="SignalP"/>
    </source>
</evidence>
<dbReference type="RefSeq" id="XP_024348286.1">
    <property type="nucleotide sequence ID" value="XM_024497287.1"/>
</dbReference>